<feature type="region of interest" description="Disordered" evidence="8">
    <location>
        <begin position="670"/>
        <end position="702"/>
    </location>
</feature>
<dbReference type="Proteomes" id="UP000265663">
    <property type="component" value="Unassembled WGS sequence"/>
</dbReference>
<dbReference type="Pfam" id="PF00172">
    <property type="entry name" value="Zn_clus"/>
    <property type="match status" value="1"/>
</dbReference>
<dbReference type="GO" id="GO:0006351">
    <property type="term" value="P:DNA-templated transcription"/>
    <property type="evidence" value="ECO:0007669"/>
    <property type="project" value="InterPro"/>
</dbReference>
<proteinExistence type="predicted"/>
<dbReference type="InterPro" id="IPR001138">
    <property type="entry name" value="Zn2Cys6_DnaBD"/>
</dbReference>
<feature type="domain" description="Zn(2)-C6 fungal-type" evidence="9">
    <location>
        <begin position="52"/>
        <end position="82"/>
    </location>
</feature>
<evidence type="ECO:0000256" key="1">
    <source>
        <dbReference type="ARBA" id="ARBA00004123"/>
    </source>
</evidence>
<dbReference type="GO" id="GO:0005634">
    <property type="term" value="C:nucleus"/>
    <property type="evidence" value="ECO:0007669"/>
    <property type="project" value="UniProtKB-SubCell"/>
</dbReference>
<keyword evidence="6" id="KW-0804">Transcription</keyword>
<evidence type="ECO:0000256" key="6">
    <source>
        <dbReference type="ARBA" id="ARBA00023163"/>
    </source>
</evidence>
<name>A0A3M7M7X8_9PLEO</name>
<accession>A0A3M7M7X8</accession>
<keyword evidence="5" id="KW-0238">DNA-binding</keyword>
<evidence type="ECO:0000313" key="11">
    <source>
        <dbReference type="Proteomes" id="UP000265663"/>
    </source>
</evidence>
<keyword evidence="4" id="KW-0805">Transcription regulation</keyword>
<keyword evidence="7" id="KW-0539">Nucleus</keyword>
<dbReference type="SMART" id="SM00906">
    <property type="entry name" value="Fungal_trans"/>
    <property type="match status" value="1"/>
</dbReference>
<feature type="compositionally biased region" description="Basic and acidic residues" evidence="8">
    <location>
        <begin position="27"/>
        <end position="37"/>
    </location>
</feature>
<dbReference type="CDD" id="cd14723">
    <property type="entry name" value="ZIP_Ppr1"/>
    <property type="match status" value="1"/>
</dbReference>
<evidence type="ECO:0000256" key="3">
    <source>
        <dbReference type="ARBA" id="ARBA00022833"/>
    </source>
</evidence>
<dbReference type="SUPFAM" id="SSF57701">
    <property type="entry name" value="Zn2/Cys6 DNA-binding domain"/>
    <property type="match status" value="1"/>
</dbReference>
<reference evidence="10 11" key="1">
    <citation type="journal article" date="2014" name="PLoS ONE">
        <title>De novo Genome Assembly of the Fungal Plant Pathogen Pyrenophora semeniperda.</title>
        <authorList>
            <person name="Soliai M.M."/>
            <person name="Meyer S.E."/>
            <person name="Udall J.A."/>
            <person name="Elzinga D.E."/>
            <person name="Hermansen R.A."/>
            <person name="Bodily P.M."/>
            <person name="Hart A.A."/>
            <person name="Coleman C.E."/>
        </authorList>
    </citation>
    <scope>NUCLEOTIDE SEQUENCE [LARGE SCALE GENOMIC DNA]</scope>
    <source>
        <strain evidence="10 11">CCB06</strain>
        <tissue evidence="10">Mycelium</tissue>
    </source>
</reference>
<keyword evidence="3" id="KW-0862">Zinc</keyword>
<feature type="compositionally biased region" description="Polar residues" evidence="8">
    <location>
        <begin position="670"/>
        <end position="695"/>
    </location>
</feature>
<dbReference type="EMBL" id="KE747824">
    <property type="protein sequence ID" value="RMZ70597.1"/>
    <property type="molecule type" value="Genomic_DNA"/>
</dbReference>
<feature type="region of interest" description="Disordered" evidence="8">
    <location>
        <begin position="610"/>
        <end position="648"/>
    </location>
</feature>
<keyword evidence="2" id="KW-0479">Metal-binding</keyword>
<dbReference type="PANTHER" id="PTHR47782">
    <property type="entry name" value="ZN(II)2CYS6 TRANSCRIPTION FACTOR (EUROFUNG)-RELATED"/>
    <property type="match status" value="1"/>
</dbReference>
<dbReference type="PANTHER" id="PTHR47782:SF8">
    <property type="entry name" value="ZN(II)2CYS6 TRANSCRIPTION FACTOR (EUROFUNG)"/>
    <property type="match status" value="1"/>
</dbReference>
<feature type="compositionally biased region" description="Low complexity" evidence="8">
    <location>
        <begin position="630"/>
        <end position="646"/>
    </location>
</feature>
<dbReference type="SMART" id="SM00066">
    <property type="entry name" value="GAL4"/>
    <property type="match status" value="1"/>
</dbReference>
<dbReference type="InterPro" id="IPR052202">
    <property type="entry name" value="Yeast_MetPath_Reg"/>
</dbReference>
<evidence type="ECO:0000256" key="2">
    <source>
        <dbReference type="ARBA" id="ARBA00022723"/>
    </source>
</evidence>
<dbReference type="InterPro" id="IPR036864">
    <property type="entry name" value="Zn2-C6_fun-type_DNA-bd_sf"/>
</dbReference>
<evidence type="ECO:0000256" key="5">
    <source>
        <dbReference type="ARBA" id="ARBA00023125"/>
    </source>
</evidence>
<feature type="compositionally biased region" description="Polar residues" evidence="8">
    <location>
        <begin position="610"/>
        <end position="621"/>
    </location>
</feature>
<evidence type="ECO:0000313" key="10">
    <source>
        <dbReference type="EMBL" id="RMZ70597.1"/>
    </source>
</evidence>
<dbReference type="Pfam" id="PF04082">
    <property type="entry name" value="Fungal_trans"/>
    <property type="match status" value="1"/>
</dbReference>
<dbReference type="PROSITE" id="PS50048">
    <property type="entry name" value="ZN2_CY6_FUNGAL_2"/>
    <property type="match status" value="1"/>
</dbReference>
<comment type="subcellular location">
    <subcellularLocation>
        <location evidence="1">Nucleus</location>
    </subcellularLocation>
</comment>
<dbReference type="GO" id="GO:0045944">
    <property type="term" value="P:positive regulation of transcription by RNA polymerase II"/>
    <property type="evidence" value="ECO:0007669"/>
    <property type="project" value="TreeGrafter"/>
</dbReference>
<gene>
    <name evidence="10" type="ORF">GMOD_00000714</name>
</gene>
<feature type="region of interest" description="Disordered" evidence="8">
    <location>
        <begin position="1"/>
        <end position="43"/>
    </location>
</feature>
<dbReference type="CDD" id="cd12148">
    <property type="entry name" value="fungal_TF_MHR"/>
    <property type="match status" value="1"/>
</dbReference>
<dbReference type="PROSITE" id="PS00463">
    <property type="entry name" value="ZN2_CY6_FUNGAL_1"/>
    <property type="match status" value="1"/>
</dbReference>
<dbReference type="OrthoDB" id="5416384at2759"/>
<keyword evidence="11" id="KW-1185">Reference proteome</keyword>
<evidence type="ECO:0000256" key="4">
    <source>
        <dbReference type="ARBA" id="ARBA00023015"/>
    </source>
</evidence>
<dbReference type="Gene3D" id="4.10.240.10">
    <property type="entry name" value="Zn(2)-C6 fungal-type DNA-binding domain"/>
    <property type="match status" value="1"/>
</dbReference>
<dbReference type="CDD" id="cd00067">
    <property type="entry name" value="GAL4"/>
    <property type="match status" value="1"/>
</dbReference>
<evidence type="ECO:0000259" key="9">
    <source>
        <dbReference type="PROSITE" id="PS50048"/>
    </source>
</evidence>
<dbReference type="InterPro" id="IPR007219">
    <property type="entry name" value="XnlR_reg_dom"/>
</dbReference>
<evidence type="ECO:0000256" key="8">
    <source>
        <dbReference type="SAM" id="MobiDB-lite"/>
    </source>
</evidence>
<dbReference type="GO" id="GO:0008270">
    <property type="term" value="F:zinc ion binding"/>
    <property type="evidence" value="ECO:0007669"/>
    <property type="project" value="InterPro"/>
</dbReference>
<evidence type="ECO:0000256" key="7">
    <source>
        <dbReference type="ARBA" id="ARBA00023242"/>
    </source>
</evidence>
<protein>
    <submittedName>
        <fullName evidence="10">Fungal specific transcription factor domain containing</fullName>
    </submittedName>
</protein>
<organism evidence="10 11">
    <name type="scientific">Pyrenophora seminiperda CCB06</name>
    <dbReference type="NCBI Taxonomy" id="1302712"/>
    <lineage>
        <taxon>Eukaryota</taxon>
        <taxon>Fungi</taxon>
        <taxon>Dikarya</taxon>
        <taxon>Ascomycota</taxon>
        <taxon>Pezizomycotina</taxon>
        <taxon>Dothideomycetes</taxon>
        <taxon>Pleosporomycetidae</taxon>
        <taxon>Pleosporales</taxon>
        <taxon>Pleosporineae</taxon>
        <taxon>Pleosporaceae</taxon>
        <taxon>Pyrenophora</taxon>
    </lineage>
</organism>
<dbReference type="GO" id="GO:0043565">
    <property type="term" value="F:sequence-specific DNA binding"/>
    <property type="evidence" value="ECO:0007669"/>
    <property type="project" value="TreeGrafter"/>
</dbReference>
<dbReference type="GO" id="GO:0000981">
    <property type="term" value="F:DNA-binding transcription factor activity, RNA polymerase II-specific"/>
    <property type="evidence" value="ECO:0007669"/>
    <property type="project" value="InterPro"/>
</dbReference>
<sequence length="829" mass="93667">MDADIATLSSPRQEERRAMEVATATHAKTEGAPHPTEEGTAGQSRIAHTLTACCRCRTRKTRCDPGLPRCGPCERSNSHCEYYDPTKGRKIPRNYVVHLQQRVRDLEKQLADLDKDDIEPDPEDVMRGAATVRVQDSDESKFLGPSSGITITRLVMQLAKQFTESKSISEIVPHAQAKDIKDTFAQEDQRPTSKIYPMVSDVAAEELPNRDLTNLLVELFYCKGTASHVPNLPRTYFYQRLYNGSTDPYQNYCLRMVIAISLQKMDTQYAGLADSYYLAALKYFEAAIKPMNLKTLQCFCLVAGYSLLTPTRTGVYYVVGLGVRLCQALGLHEEKTISMGPGGRCADPLEVDMRRRMFWSMLTMDYGLSHSLGRPAHFATRREHIDVKFGELVDDVYITREAINPAPQASLKKWIGIHFYKMRLLQLEIRKMLYQKKKSEPKDDQHPWFAQMQAKIEGWRDTSPEMDGGSGLNKVWFIGRYNTMVVFMYRPSPQVPRPSVQAAIRCYDACQYNIYMTMKQMETKSVDVTWIFTQAIFMCINTMLWTLSYSEVRKRHCRDEVEGHLNVAMDSIRQASERWPGVASAIGLYYNLIAACMRIFDKDGDVPISASSPSDTASVGTGNIVDGINRSRTTSPATASTASARTPSEKVAAPFGYLPNQNQQAFSFTNGHVNAPNPFSSASATQQADLQTSPQQPSPMAYTELSPKTSMENHIPMYNYPPATQFTSLPTTFAELPQWNPTFTMPPQDNYNSMPMASPYYNESYAANQGYQMADYLNPAWSQDARGSGLNHQQQMELMHDFEMKEAKNIEMMIEQSHQLFPPPQLQTY</sequence>
<dbReference type="AlphaFoldDB" id="A0A3M7M7X8"/>